<evidence type="ECO:0000259" key="2">
    <source>
        <dbReference type="Pfam" id="PF03469"/>
    </source>
</evidence>
<protein>
    <recommendedName>
        <fullName evidence="2">Factor of DNA methylation 1-5/IDN2 domain-containing protein</fullName>
    </recommendedName>
</protein>
<evidence type="ECO:0000313" key="3">
    <source>
        <dbReference type="EMBL" id="MCL7022751.1"/>
    </source>
</evidence>
<proteinExistence type="predicted"/>
<feature type="coiled-coil region" evidence="1">
    <location>
        <begin position="34"/>
        <end position="127"/>
    </location>
</feature>
<keyword evidence="4" id="KW-1185">Reference proteome</keyword>
<name>A0AA41RS97_PAPNU</name>
<dbReference type="InterPro" id="IPR045177">
    <property type="entry name" value="FDM1-5/IDN2"/>
</dbReference>
<dbReference type="Pfam" id="PF03469">
    <property type="entry name" value="XH"/>
    <property type="match status" value="1"/>
</dbReference>
<organism evidence="3 4">
    <name type="scientific">Papaver nudicaule</name>
    <name type="common">Iceland poppy</name>
    <dbReference type="NCBI Taxonomy" id="74823"/>
    <lineage>
        <taxon>Eukaryota</taxon>
        <taxon>Viridiplantae</taxon>
        <taxon>Streptophyta</taxon>
        <taxon>Embryophyta</taxon>
        <taxon>Tracheophyta</taxon>
        <taxon>Spermatophyta</taxon>
        <taxon>Magnoliopsida</taxon>
        <taxon>Ranunculales</taxon>
        <taxon>Papaveraceae</taxon>
        <taxon>Papaveroideae</taxon>
        <taxon>Papaver</taxon>
    </lineage>
</organism>
<accession>A0AA41RS97</accession>
<evidence type="ECO:0000256" key="1">
    <source>
        <dbReference type="SAM" id="Coils"/>
    </source>
</evidence>
<keyword evidence="1" id="KW-0175">Coiled coil</keyword>
<dbReference type="InterPro" id="IPR005379">
    <property type="entry name" value="FDM1-5/IDN2_XH"/>
</dbReference>
<dbReference type="EMBL" id="JAJJMA010014562">
    <property type="protein sequence ID" value="MCL7022751.1"/>
    <property type="molecule type" value="Genomic_DNA"/>
</dbReference>
<feature type="domain" description="Factor of DNA methylation 1-5/IDN2" evidence="2">
    <location>
        <begin position="134"/>
        <end position="256"/>
    </location>
</feature>
<evidence type="ECO:0000313" key="4">
    <source>
        <dbReference type="Proteomes" id="UP001177140"/>
    </source>
</evidence>
<reference evidence="3" key="1">
    <citation type="submission" date="2022-03" db="EMBL/GenBank/DDBJ databases">
        <title>A functionally conserved STORR gene fusion in Papaver species that diverged 16.8 million years ago.</title>
        <authorList>
            <person name="Catania T."/>
        </authorList>
    </citation>
    <scope>NUCLEOTIDE SEQUENCE</scope>
    <source>
        <strain evidence="3">S-191538</strain>
    </source>
</reference>
<dbReference type="PANTHER" id="PTHR21596">
    <property type="entry name" value="RIBONUCLEASE P SUBUNIT P38"/>
    <property type="match status" value="1"/>
</dbReference>
<gene>
    <name evidence="3" type="ORF">MKW94_001744</name>
</gene>
<dbReference type="PANTHER" id="PTHR21596:SF3">
    <property type="entry name" value="FACTOR OF DNA METHYLATION 1-RELATED"/>
    <property type="match status" value="1"/>
</dbReference>
<comment type="caution">
    <text evidence="3">The sequence shown here is derived from an EMBL/GenBank/DDBJ whole genome shotgun (WGS) entry which is preliminary data.</text>
</comment>
<sequence length="264" mass="31682">MDMMNLLSRRLEKAKQIVLETLIGRSPHRIRIRRRELTEEKEIIKKNRKRSRSDFEEELEAEELKLQLQTYKDKIEELSKKLEDKEEELESLEDLNQILIVKERNSNDELQEARKELIRQLKETGNCHANIRYKRMGELDSKPFQEVCKKKYTSREEKDLKATELCSLWEDQIKDSSWYPFVNVEIGNNNYKEIVDEKDDKLKSLRDDLGDDVYKAVTTALTEMNEYNASGRYIVPELWNFREERRATLKEGIQRLSIYKRMKK</sequence>
<dbReference type="Proteomes" id="UP001177140">
    <property type="component" value="Unassembled WGS sequence"/>
</dbReference>
<dbReference type="AlphaFoldDB" id="A0AA41RS97"/>
<dbReference type="GO" id="GO:0080188">
    <property type="term" value="P:gene silencing by siRNA-directed DNA methylation"/>
    <property type="evidence" value="ECO:0007669"/>
    <property type="project" value="InterPro"/>
</dbReference>